<proteinExistence type="predicted"/>
<gene>
    <name evidence="1" type="ORF">CYCCA115_LOCUS11689</name>
</gene>
<name>A0AAD2JH31_9STRA</name>
<evidence type="ECO:0000313" key="2">
    <source>
        <dbReference type="Proteomes" id="UP001295423"/>
    </source>
</evidence>
<dbReference type="EMBL" id="CAKOGP040001747">
    <property type="protein sequence ID" value="CAJ1948583.1"/>
    <property type="molecule type" value="Genomic_DNA"/>
</dbReference>
<dbReference type="AlphaFoldDB" id="A0AAD2JH31"/>
<dbReference type="InterPro" id="IPR026906">
    <property type="entry name" value="LRR_5"/>
</dbReference>
<comment type="caution">
    <text evidence="1">The sequence shown here is derived from an EMBL/GenBank/DDBJ whole genome shotgun (WGS) entry which is preliminary data.</text>
</comment>
<keyword evidence="2" id="KW-1185">Reference proteome</keyword>
<dbReference type="InterPro" id="IPR053139">
    <property type="entry name" value="Surface_bspA-like"/>
</dbReference>
<accession>A0AAD2JH31</accession>
<dbReference type="Proteomes" id="UP001295423">
    <property type="component" value="Unassembled WGS sequence"/>
</dbReference>
<organism evidence="1 2">
    <name type="scientific">Cylindrotheca closterium</name>
    <dbReference type="NCBI Taxonomy" id="2856"/>
    <lineage>
        <taxon>Eukaryota</taxon>
        <taxon>Sar</taxon>
        <taxon>Stramenopiles</taxon>
        <taxon>Ochrophyta</taxon>
        <taxon>Bacillariophyta</taxon>
        <taxon>Bacillariophyceae</taxon>
        <taxon>Bacillariophycidae</taxon>
        <taxon>Bacillariales</taxon>
        <taxon>Bacillariaceae</taxon>
        <taxon>Cylindrotheca</taxon>
    </lineage>
</organism>
<sequence length="475" mass="53226">MDVNELSYRYQGNEGETVPKTVQKLTFSSGIQVLPDELCYECRDLQEVTLPERLVKISDGVFYRCTSLWEIKIQCTVESIGDVSFMFCKALKKVEFEESSSSTSPHRLEIIGNAAFASCSLQRIKIPSSVNTLGKSAFDACNVLIEADLSTTSITEIPRKIFSRCRSLQTVRLPNSLERLCDYSFFSCIGLVTVIVPIDSKPIKIGEKVFGSCRALANIVLPKGSTADEDVFVGCTLLHGRFGGESDGIVDGLVHRFDTFPVHRICYDNSSVTTQELGECIQRTKDNNKAPFVDEFGMTPFHVLFSTISPREDLLEGLLEKYVDHDTGILDSKDANGKQPLDYLVTNWTETSAPLLETTLQRWAIDPLVHWGTTTWMEDIQRKVQAILLAEDDNELREALYDGACSDFAHYRFMEITSIFEMALWKGRLKGICSNDGAKRQALEREECRCVCGSHIVIPNVVQFLEIPRATSQAD</sequence>
<dbReference type="SUPFAM" id="SSF52058">
    <property type="entry name" value="L domain-like"/>
    <property type="match status" value="1"/>
</dbReference>
<dbReference type="PANTHER" id="PTHR45661">
    <property type="entry name" value="SURFACE ANTIGEN"/>
    <property type="match status" value="1"/>
</dbReference>
<reference evidence="1" key="1">
    <citation type="submission" date="2023-08" db="EMBL/GenBank/DDBJ databases">
        <authorList>
            <person name="Audoor S."/>
            <person name="Bilcke G."/>
        </authorList>
    </citation>
    <scope>NUCLEOTIDE SEQUENCE</scope>
</reference>
<dbReference type="Pfam" id="PF13306">
    <property type="entry name" value="LRR_5"/>
    <property type="match status" value="1"/>
</dbReference>
<dbReference type="InterPro" id="IPR032675">
    <property type="entry name" value="LRR_dom_sf"/>
</dbReference>
<protein>
    <submittedName>
        <fullName evidence="1">Uncharacterized protein</fullName>
    </submittedName>
</protein>
<evidence type="ECO:0000313" key="1">
    <source>
        <dbReference type="EMBL" id="CAJ1948583.1"/>
    </source>
</evidence>
<dbReference type="PANTHER" id="PTHR45661:SF3">
    <property type="entry name" value="IG-LIKE DOMAIN-CONTAINING PROTEIN"/>
    <property type="match status" value="1"/>
</dbReference>
<dbReference type="Gene3D" id="3.80.10.10">
    <property type="entry name" value="Ribonuclease Inhibitor"/>
    <property type="match status" value="2"/>
</dbReference>